<evidence type="ECO:0000313" key="4">
    <source>
        <dbReference type="Proteomes" id="UP001296993"/>
    </source>
</evidence>
<gene>
    <name evidence="3" type="ORF">JOF47_000300</name>
</gene>
<dbReference type="EMBL" id="JAGIOF010000001">
    <property type="protein sequence ID" value="MBP2384789.1"/>
    <property type="molecule type" value="Genomic_DNA"/>
</dbReference>
<dbReference type="Proteomes" id="UP001296993">
    <property type="component" value="Unassembled WGS sequence"/>
</dbReference>
<dbReference type="InterPro" id="IPR009197">
    <property type="entry name" value="MlrC"/>
</dbReference>
<dbReference type="Pfam" id="PF07364">
    <property type="entry name" value="DUF1485"/>
    <property type="match status" value="1"/>
</dbReference>
<dbReference type="PIRSF" id="PIRSF012702">
    <property type="entry name" value="UCP012702"/>
    <property type="match status" value="1"/>
</dbReference>
<name>A0ABS4XAS8_9MICC</name>
<protein>
    <submittedName>
        <fullName evidence="3">Microcystin degradation protein MlrC</fullName>
    </submittedName>
</protein>
<evidence type="ECO:0000313" key="3">
    <source>
        <dbReference type="EMBL" id="MBP2384789.1"/>
    </source>
</evidence>
<feature type="domain" description="Microcystin LR degradation protein MlrC C-terminal" evidence="1">
    <location>
        <begin position="314"/>
        <end position="483"/>
    </location>
</feature>
<feature type="domain" description="Microcystin LR degradation protein MlrC N-terminal" evidence="2">
    <location>
        <begin position="9"/>
        <end position="303"/>
    </location>
</feature>
<keyword evidence="4" id="KW-1185">Reference proteome</keyword>
<dbReference type="InterPro" id="IPR010799">
    <property type="entry name" value="MlrC_C"/>
</dbReference>
<dbReference type="InterPro" id="IPR015995">
    <property type="entry name" value="MlrC_N"/>
</dbReference>
<accession>A0ABS4XAS8</accession>
<evidence type="ECO:0000259" key="1">
    <source>
        <dbReference type="Pfam" id="PF07171"/>
    </source>
</evidence>
<sequence length="512" mass="54261">MSAAATRPRIGTGGMSIEASNFSPHRSGFEAFNFTKDGVLLSRYTVLAPEHENHDASVADGATWVPLVHARSLPGGMVEPVVYETLKAELIEMIHAQGPFDGFFLDIHGAMTVVGRQDAEADLTRAVRAALDETSAKAGAPRTLISATMDLHGNVSADLVENCDLITCYRMAPHEDEQETKTRAMANLITRLVDGTGAPAKAFVRIPVLLPGEKTSTRLEPAKGIYEAILPIEASEGIVDASIWVGYAWADEPRCYATVVVTGDDAELASAKATELATSYWDARDDFEFVAPAADLDTCLAAALAPEAKRPYVLSDSGDNPTAGGSGDVTWTLTQLINDPRFAEGGPRTVVASVFDKDAVAACFAAGPGSAIDVPAGALVDHVHSGPAMLMGTVLQLTEGDATSGRVAVVKVGSIEAIITERRKPYHQISDFAAAGLTVTDADIVVVKIGYLEPELFELAADWMLMLTPGGVDQDLIRLGHKNIERPMYPFDTDMVAPDLSATLFPAIPAGT</sequence>
<evidence type="ECO:0000259" key="2">
    <source>
        <dbReference type="Pfam" id="PF07364"/>
    </source>
</evidence>
<reference evidence="3 4" key="1">
    <citation type="submission" date="2021-03" db="EMBL/GenBank/DDBJ databases">
        <title>Sequencing the genomes of 1000 actinobacteria strains.</title>
        <authorList>
            <person name="Klenk H.-P."/>
        </authorList>
    </citation>
    <scope>NUCLEOTIDE SEQUENCE [LARGE SCALE GENOMIC DNA]</scope>
    <source>
        <strain evidence="3 4">DSM 15797</strain>
    </source>
</reference>
<organism evidence="3 4">
    <name type="scientific">Paeniglutamicibacter kerguelensis</name>
    <dbReference type="NCBI Taxonomy" id="254788"/>
    <lineage>
        <taxon>Bacteria</taxon>
        <taxon>Bacillati</taxon>
        <taxon>Actinomycetota</taxon>
        <taxon>Actinomycetes</taxon>
        <taxon>Micrococcales</taxon>
        <taxon>Micrococcaceae</taxon>
        <taxon>Paeniglutamicibacter</taxon>
    </lineage>
</organism>
<dbReference type="RefSeq" id="WP_209995496.1">
    <property type="nucleotide sequence ID" value="NZ_BAAAJY010000006.1"/>
</dbReference>
<dbReference type="Pfam" id="PF07171">
    <property type="entry name" value="MlrC_C"/>
    <property type="match status" value="1"/>
</dbReference>
<comment type="caution">
    <text evidence="3">The sequence shown here is derived from an EMBL/GenBank/DDBJ whole genome shotgun (WGS) entry which is preliminary data.</text>
</comment>
<proteinExistence type="predicted"/>